<feature type="compositionally biased region" description="Low complexity" evidence="1">
    <location>
        <begin position="781"/>
        <end position="797"/>
    </location>
</feature>
<dbReference type="Gene3D" id="2.60.120.260">
    <property type="entry name" value="Galactose-binding domain-like"/>
    <property type="match status" value="1"/>
</dbReference>
<reference evidence="4" key="1">
    <citation type="submission" date="2016-02" db="EMBL/GenBank/DDBJ databases">
        <title>Draft genome sequence of Microdochium bolleyi, a fungal endophyte of beachgrass.</title>
        <authorList>
            <consortium name="DOE Joint Genome Institute"/>
            <person name="David A.S."/>
            <person name="May G."/>
            <person name="Haridas S."/>
            <person name="Lim J."/>
            <person name="Wang M."/>
            <person name="Labutti K."/>
            <person name="Lipzen A."/>
            <person name="Barry K."/>
            <person name="Grigoriev I.V."/>
        </authorList>
    </citation>
    <scope>NUCLEOTIDE SEQUENCE [LARGE SCALE GENOMIC DNA]</scope>
    <source>
        <strain evidence="4">J235TASD1</strain>
    </source>
</reference>
<feature type="region of interest" description="Disordered" evidence="1">
    <location>
        <begin position="709"/>
        <end position="743"/>
    </location>
</feature>
<dbReference type="SUPFAM" id="SSF48208">
    <property type="entry name" value="Six-hairpin glycosidases"/>
    <property type="match status" value="1"/>
</dbReference>
<feature type="domain" description="Alpha-L-rhamnosidase six-hairpin glycosidase" evidence="2">
    <location>
        <begin position="426"/>
        <end position="637"/>
    </location>
</feature>
<dbReference type="InterPro" id="IPR008928">
    <property type="entry name" value="6-hairpin_glycosidase_sf"/>
</dbReference>
<evidence type="ECO:0000256" key="1">
    <source>
        <dbReference type="SAM" id="MobiDB-lite"/>
    </source>
</evidence>
<dbReference type="GO" id="GO:0003824">
    <property type="term" value="F:catalytic activity"/>
    <property type="evidence" value="ECO:0007669"/>
    <property type="project" value="UniProtKB-ARBA"/>
</dbReference>
<dbReference type="PANTHER" id="PTHR34987">
    <property type="entry name" value="C, PUTATIVE (AFU_ORTHOLOGUE AFUA_3G02880)-RELATED"/>
    <property type="match status" value="1"/>
</dbReference>
<name>A0A136J387_9PEZI</name>
<dbReference type="AlphaFoldDB" id="A0A136J387"/>
<dbReference type="GO" id="GO:0005975">
    <property type="term" value="P:carbohydrate metabolic process"/>
    <property type="evidence" value="ECO:0007669"/>
    <property type="project" value="InterPro"/>
</dbReference>
<dbReference type="Gene3D" id="1.50.10.10">
    <property type="match status" value="1"/>
</dbReference>
<dbReference type="Pfam" id="PF17389">
    <property type="entry name" value="Bac_rhamnosid6H"/>
    <property type="match status" value="1"/>
</dbReference>
<protein>
    <recommendedName>
        <fullName evidence="2">Alpha-L-rhamnosidase six-hairpin glycosidase domain-containing protein</fullName>
    </recommendedName>
</protein>
<evidence type="ECO:0000313" key="4">
    <source>
        <dbReference type="Proteomes" id="UP000070501"/>
    </source>
</evidence>
<dbReference type="Proteomes" id="UP000070501">
    <property type="component" value="Unassembled WGS sequence"/>
</dbReference>
<feature type="region of interest" description="Disordered" evidence="1">
    <location>
        <begin position="768"/>
        <end position="831"/>
    </location>
</feature>
<keyword evidence="4" id="KW-1185">Reference proteome</keyword>
<dbReference type="EMBL" id="KQ964249">
    <property type="protein sequence ID" value="KXJ91622.1"/>
    <property type="molecule type" value="Genomic_DNA"/>
</dbReference>
<dbReference type="PANTHER" id="PTHR34987:SF2">
    <property type="entry name" value="B, PUTATIVE (AFU_ORTHOLOGUE AFUA_7G05040)-RELATED"/>
    <property type="match status" value="1"/>
</dbReference>
<gene>
    <name evidence="3" type="ORF">Micbo1qcDRAFT_203688</name>
</gene>
<organism evidence="3 4">
    <name type="scientific">Microdochium bolleyi</name>
    <dbReference type="NCBI Taxonomy" id="196109"/>
    <lineage>
        <taxon>Eukaryota</taxon>
        <taxon>Fungi</taxon>
        <taxon>Dikarya</taxon>
        <taxon>Ascomycota</taxon>
        <taxon>Pezizomycotina</taxon>
        <taxon>Sordariomycetes</taxon>
        <taxon>Xylariomycetidae</taxon>
        <taxon>Xylariales</taxon>
        <taxon>Microdochiaceae</taxon>
        <taxon>Microdochium</taxon>
    </lineage>
</organism>
<sequence>MAEGHSVDRTWMWHPHFSEHLPDTAGLFVDFRRRFDIPLDAAPPASLKIAITADTRYKLSVNLRNVSYGPVKGDRLQWYSDDVDIGPFLRPGANIITVRVLRFFYATRYATSFPRLPTGGLRITTVDSQCPWRQSVQSSSTWECSIDDAATLRVDEPEDDFLHIYEQVAGSVPSNRSWVRAHLLEFQTSTGNTTPWNIAAVQIPKARCEPVHATSVNNVQSHIPAEAWMAVLSGPQEKQQPGSKLTLEAGSTHQFDIEVATHTTAFIKFCFDRPQIGGSKVSVRYAESYEDKPRLVPYLRTKGDRRDTTRGLYGPEDFYEFQGLSSPSSDSSWLGPNDASVHSSSDNESLQTALAAAEREENYEPFHWRTFRFMRVTIEVGSVELAFRGVKISSTCYPLKVSACLSVASGQLPVNKTDTTKGLSPAAVEQLWDTSIRTLNNCMHDCYEDCPFYEQLQYAMDTRSSCLFTYYLSADDRLARQAITQLHNSFNPLLGLTASRSPSHAAQHIPHFSLYWVCMLSDHFAFYGDFSFARPMLPVADAVLGHFDALIDSVLGLVRVDNRPGLWHFTDWVDEWRPYGIPPDAERTGFSTYTNCLYAFTLRRAAAMARSLGRRGVGDEYLSRAEHIARAVAEHCFDSAFFTDGLAAPSAGHENEAKSSEQRLGPLYSQHNQVWAVLSGAAAVVAGTDDEEAAAVFSQKLLGATLGIDSSSSTGSHGASVTTGSDPGLQPSPSTSPALSASTIESSFLPPSSAASSVELLDSFESSALSSRCPTPPSSLPSPSDSSSITTITKVSSGQQGHDVEGVMEQQQSHEKNQKSQKQQQQSAKPAPRFIATSISMAHYTFRALSQAGGSLYDDYFLGRRTNANVNSSNSTVGGMWTPWQAQLALNLTTWEEDSVSQRSDCHAWGSTPLYEFLAEVAGLRPAGLAAGGGPSASPVGGGVAGAAAGGGWLSGITFQPRPRLFKKLDASVPLRRSAAVKAMDGDQGEEGVADLLVHISWDDEEVLHSGTAKVVRLALENSGAPVADIPLTVKLPGQPAQSMVLSTKRSLEFKLSVGVGA</sequence>
<dbReference type="InterPro" id="IPR035396">
    <property type="entry name" value="Bac_rhamnosid6H"/>
</dbReference>
<feature type="region of interest" description="Disordered" evidence="1">
    <location>
        <begin position="329"/>
        <end position="354"/>
    </location>
</feature>
<accession>A0A136J387</accession>
<dbReference type="OrthoDB" id="6503935at2759"/>
<evidence type="ECO:0000259" key="2">
    <source>
        <dbReference type="Pfam" id="PF17389"/>
    </source>
</evidence>
<dbReference type="InterPro" id="IPR012341">
    <property type="entry name" value="6hp_glycosidase-like_sf"/>
</dbReference>
<feature type="compositionally biased region" description="Polar residues" evidence="1">
    <location>
        <begin position="340"/>
        <end position="352"/>
    </location>
</feature>
<dbReference type="STRING" id="196109.A0A136J387"/>
<evidence type="ECO:0000313" key="3">
    <source>
        <dbReference type="EMBL" id="KXJ91622.1"/>
    </source>
</evidence>
<proteinExistence type="predicted"/>
<dbReference type="InParanoid" id="A0A136J387"/>